<name>A0ABV4HBC4_9SPHI</name>
<dbReference type="CDD" id="cd00038">
    <property type="entry name" value="CAP_ED"/>
    <property type="match status" value="1"/>
</dbReference>
<sequence>MEKIKNYFNSLVKMEDSDWVIFSSKLEKVEFPKKSLLLKMGHTERYLSFIEYGIVRFNIPKLDHDFTFGFAFENSFVSAYDSFLTQSPSFYNVEAITDCVLWRISFDDLNSVYKCTQVGNIIGRKAAEDIFLKKMKREVSLLEDTAKTRYLNLLREQPQMIKHIPLKYLASYIGVRPQSLSRIRKEIY</sequence>
<keyword evidence="3" id="KW-1185">Reference proteome</keyword>
<evidence type="ECO:0000313" key="2">
    <source>
        <dbReference type="EMBL" id="MEZ0451582.1"/>
    </source>
</evidence>
<gene>
    <name evidence="2" type="ORF">ABTW24_08255</name>
</gene>
<reference evidence="2 3" key="1">
    <citation type="submission" date="2024-06" db="EMBL/GenBank/DDBJ databases">
        <title>Soil Sphingobacterium thalpophilum.</title>
        <authorList>
            <person name="Yang J."/>
            <person name="Li J."/>
        </authorList>
    </citation>
    <scope>NUCLEOTIDE SEQUENCE [LARGE SCALE GENOMIC DNA]</scope>
    <source>
        <strain evidence="2 3">22g91tb</strain>
    </source>
</reference>
<evidence type="ECO:0000313" key="3">
    <source>
        <dbReference type="Proteomes" id="UP001566204"/>
    </source>
</evidence>
<feature type="domain" description="Cyclic nucleotide-binding" evidence="1">
    <location>
        <begin position="29"/>
        <end position="113"/>
    </location>
</feature>
<dbReference type="InterPro" id="IPR000595">
    <property type="entry name" value="cNMP-bd_dom"/>
</dbReference>
<organism evidence="2 3">
    <name type="scientific">Sphingobacterium thalpophilum</name>
    <dbReference type="NCBI Taxonomy" id="259"/>
    <lineage>
        <taxon>Bacteria</taxon>
        <taxon>Pseudomonadati</taxon>
        <taxon>Bacteroidota</taxon>
        <taxon>Sphingobacteriia</taxon>
        <taxon>Sphingobacteriales</taxon>
        <taxon>Sphingobacteriaceae</taxon>
        <taxon>Sphingobacterium</taxon>
    </lineage>
</organism>
<dbReference type="RefSeq" id="WP_028068636.1">
    <property type="nucleotide sequence ID" value="NZ_CP141191.1"/>
</dbReference>
<dbReference type="GeneID" id="78465739"/>
<accession>A0ABV4HBC4</accession>
<dbReference type="Pfam" id="PF00027">
    <property type="entry name" value="cNMP_binding"/>
    <property type="match status" value="1"/>
</dbReference>
<comment type="caution">
    <text evidence="2">The sequence shown here is derived from an EMBL/GenBank/DDBJ whole genome shotgun (WGS) entry which is preliminary data.</text>
</comment>
<dbReference type="EMBL" id="JBEOQB010000002">
    <property type="protein sequence ID" value="MEZ0451582.1"/>
    <property type="molecule type" value="Genomic_DNA"/>
</dbReference>
<dbReference type="Proteomes" id="UP001566204">
    <property type="component" value="Unassembled WGS sequence"/>
</dbReference>
<evidence type="ECO:0000259" key="1">
    <source>
        <dbReference type="Pfam" id="PF00027"/>
    </source>
</evidence>
<dbReference type="InterPro" id="IPR014710">
    <property type="entry name" value="RmlC-like_jellyroll"/>
</dbReference>
<protein>
    <submittedName>
        <fullName evidence="2">Crp/Fnr family transcriptional regulator</fullName>
    </submittedName>
</protein>
<proteinExistence type="predicted"/>
<dbReference type="Gene3D" id="2.60.120.10">
    <property type="entry name" value="Jelly Rolls"/>
    <property type="match status" value="1"/>
</dbReference>
<dbReference type="SUPFAM" id="SSF51206">
    <property type="entry name" value="cAMP-binding domain-like"/>
    <property type="match status" value="1"/>
</dbReference>
<dbReference type="InterPro" id="IPR018490">
    <property type="entry name" value="cNMP-bd_dom_sf"/>
</dbReference>